<dbReference type="RefSeq" id="WP_243323178.1">
    <property type="nucleotide sequence ID" value="NZ_JAKZMM010000003.1"/>
</dbReference>
<dbReference type="Proteomes" id="UP001165444">
    <property type="component" value="Unassembled WGS sequence"/>
</dbReference>
<evidence type="ECO:0000313" key="2">
    <source>
        <dbReference type="Proteomes" id="UP001165444"/>
    </source>
</evidence>
<dbReference type="EMBL" id="JAKZMM010000003">
    <property type="protein sequence ID" value="MCJ2379378.1"/>
    <property type="molecule type" value="Genomic_DNA"/>
</dbReference>
<dbReference type="PANTHER" id="PTHR38436">
    <property type="entry name" value="POLYKETIDE CYCLASE SNOAL-LIKE DOMAIN"/>
    <property type="match status" value="1"/>
</dbReference>
<dbReference type="Pfam" id="PF07366">
    <property type="entry name" value="SnoaL"/>
    <property type="match status" value="1"/>
</dbReference>
<dbReference type="Gene3D" id="3.10.450.50">
    <property type="match status" value="1"/>
</dbReference>
<proteinExistence type="predicted"/>
<dbReference type="SUPFAM" id="SSF54427">
    <property type="entry name" value="NTF2-like"/>
    <property type="match status" value="1"/>
</dbReference>
<sequence>MTKVMTMPSVTDANKQVMEQFIRFINTGDKSIGEAIISPDVIFYAPTSPEPLHGLNGYIAVLDMMRGAMPDVQWKAEEFIAEGDKVMIRFTMSGTQTQPFMGIPATGKAVKVTAMNIYQLKDGKIIREHGLPDIFTMLQQLGAIPAPAPQQ</sequence>
<accession>A0ABT0BX81</accession>
<name>A0ABT0BX81_9BACT</name>
<dbReference type="PANTHER" id="PTHR38436:SF1">
    <property type="entry name" value="ESTER CYCLASE"/>
    <property type="match status" value="1"/>
</dbReference>
<evidence type="ECO:0000313" key="1">
    <source>
        <dbReference type="EMBL" id="MCJ2379378.1"/>
    </source>
</evidence>
<reference evidence="1 2" key="1">
    <citation type="submission" date="2022-03" db="EMBL/GenBank/DDBJ databases">
        <title>Parabacteroides sp. nov. isolated from swine feces.</title>
        <authorList>
            <person name="Bak J.E."/>
        </authorList>
    </citation>
    <scope>NUCLEOTIDE SEQUENCE [LARGE SCALE GENOMIC DNA]</scope>
    <source>
        <strain evidence="1 2">AGMB00274</strain>
    </source>
</reference>
<protein>
    <submittedName>
        <fullName evidence="1">Ester cyclase</fullName>
    </submittedName>
</protein>
<organism evidence="1 2">
    <name type="scientific">Parabacteroides faecalis</name>
    <dbReference type="NCBI Taxonomy" id="2924040"/>
    <lineage>
        <taxon>Bacteria</taxon>
        <taxon>Pseudomonadati</taxon>
        <taxon>Bacteroidota</taxon>
        <taxon>Bacteroidia</taxon>
        <taxon>Bacteroidales</taxon>
        <taxon>Tannerellaceae</taxon>
        <taxon>Parabacteroides</taxon>
    </lineage>
</organism>
<comment type="caution">
    <text evidence="1">The sequence shown here is derived from an EMBL/GenBank/DDBJ whole genome shotgun (WGS) entry which is preliminary data.</text>
</comment>
<dbReference type="InterPro" id="IPR009959">
    <property type="entry name" value="Cyclase_SnoaL-like"/>
</dbReference>
<keyword evidence="2" id="KW-1185">Reference proteome</keyword>
<dbReference type="InterPro" id="IPR032710">
    <property type="entry name" value="NTF2-like_dom_sf"/>
</dbReference>
<gene>
    <name evidence="1" type="ORF">MUN53_01905</name>
</gene>